<dbReference type="PANTHER" id="PTHR43591:SF24">
    <property type="entry name" value="2-METHOXY-6-POLYPRENYL-1,4-BENZOQUINOL METHYLASE, MITOCHONDRIAL"/>
    <property type="match status" value="1"/>
</dbReference>
<keyword evidence="3 6" id="KW-0949">S-adenosyl-L-methionine</keyword>
<dbReference type="InterPro" id="IPR004033">
    <property type="entry name" value="UbiE/COQ5_MeTrFase"/>
</dbReference>
<dbReference type="CDD" id="cd02440">
    <property type="entry name" value="AdoMet_MTases"/>
    <property type="match status" value="1"/>
</dbReference>
<sequence>MNSTKIWNIYHNTYILRNYVGTLIRKERNIFTTPSSYFNSSERLYNFGFQKVTENIKSKLIHNLFSNVSNKYDIMNDLMSLGIHRIWKTQLVNELDLYLKYHSQNLHEEVYKNEILIKEQEVIDTSHKYDEKVLNEEKEQINSIDNEQYETNEEDICLTMEQKNNLNNSNNKILDLAGGTGDIAFRIIEKYIYFLKIYKTNNTYCYIDDIIYKKYEQYIPRLIVCDINKDMMEVGKKRAIELDYNKYIMWLNDSAENLKSIKTNSIDIVTLSFGIRNFTDISKALKEIYRVLKPGGRFLCLEFCKPTYEIVKPAYTFYLNQCIPILGMIVANSKDSYKYLAESIQTFLTPEELARLMFEHKFINVTYTTMTFDVVAIHSGYKLSST</sequence>
<dbReference type="Proteomes" id="UP000694416">
    <property type="component" value="Unplaced"/>
</dbReference>
<evidence type="ECO:0000256" key="4">
    <source>
        <dbReference type="ARBA" id="ARBA00046387"/>
    </source>
</evidence>
<dbReference type="Pfam" id="PF01209">
    <property type="entry name" value="Ubie_methyltran"/>
    <property type="match status" value="2"/>
</dbReference>
<comment type="caution">
    <text evidence="6">Lacks conserved residue(s) required for the propagation of feature annotation.</text>
</comment>
<keyword evidence="1 6" id="KW-0489">Methyltransferase</keyword>
<feature type="binding site" evidence="6">
    <location>
        <position position="272"/>
    </location>
    <ligand>
        <name>S-adenosyl-L-methionine</name>
        <dbReference type="ChEBI" id="CHEBI:59789"/>
    </ligand>
</feature>
<keyword evidence="6" id="KW-0496">Mitochondrion</keyword>
<comment type="catalytic activity">
    <reaction evidence="6">
        <text>2-methoxy-6-(all-trans-decaprenyl)benzene-1,4-diol + S-adenosyl-L-methionine = 5-methoxy-2-methyl-3-(all-trans-decaprenyl)benzene-1,4-diol + S-adenosyl-L-homocysteine + H(+)</text>
        <dbReference type="Rhea" id="RHEA:44764"/>
        <dbReference type="ChEBI" id="CHEBI:15378"/>
        <dbReference type="ChEBI" id="CHEBI:57856"/>
        <dbReference type="ChEBI" id="CHEBI:59789"/>
        <dbReference type="ChEBI" id="CHEBI:64180"/>
        <dbReference type="ChEBI" id="CHEBI:64181"/>
        <dbReference type="EC" id="2.1.1.201"/>
    </reaction>
</comment>
<dbReference type="Ensembl" id="ENSPTET00000014640.1">
    <property type="protein sequence ID" value="ENSPTEP00000009626.1"/>
    <property type="gene ID" value="ENSPTEG00000010930.1"/>
</dbReference>
<keyword evidence="6" id="KW-0831">Ubiquinone biosynthesis</keyword>
<comment type="function">
    <text evidence="5 6">Methyltransferase required for the conversion of 2-decaprenyl-6-methoxy-1,4-benzoquinol (DDMQH2) to 2-decaprenyl-3-methyl-6-methoxy-1,4-benzoquinol (DMQH2).</text>
</comment>
<protein>
    <recommendedName>
        <fullName evidence="6">2-methoxy-6-polyprenyl-1,4-benzoquinol methylase, mitochondrial</fullName>
        <ecNumber evidence="6">2.1.1.201</ecNumber>
    </recommendedName>
    <alternativeName>
        <fullName evidence="6">Ubiquinone biosynthesis methyltransferase COQ5</fullName>
    </alternativeName>
</protein>
<dbReference type="GO" id="GO:0008425">
    <property type="term" value="F:2-methoxy-6-polyprenyl-1,4-benzoquinol methyltransferase activity"/>
    <property type="evidence" value="ECO:0007669"/>
    <property type="project" value="UniProtKB-UniRule"/>
</dbReference>
<evidence type="ECO:0000313" key="7">
    <source>
        <dbReference type="Ensembl" id="ENSPTEP00000009626.1"/>
    </source>
</evidence>
<reference evidence="7" key="2">
    <citation type="submission" date="2025-09" db="UniProtKB">
        <authorList>
            <consortium name="Ensembl"/>
        </authorList>
    </citation>
    <scope>IDENTIFICATION</scope>
</reference>
<dbReference type="InterPro" id="IPR023576">
    <property type="entry name" value="UbiE/COQ5_MeTrFase_CS"/>
</dbReference>
<feature type="binding site" evidence="6">
    <location>
        <position position="180"/>
    </location>
    <ligand>
        <name>S-adenosyl-L-methionine</name>
        <dbReference type="ChEBI" id="CHEBI:59789"/>
    </ligand>
</feature>
<dbReference type="InterPro" id="IPR029063">
    <property type="entry name" value="SAM-dependent_MTases_sf"/>
</dbReference>
<comment type="similarity">
    <text evidence="6">Belongs to the class I-like SAM-binding methyltransferase superfamily. MenG/UbiE family.</text>
</comment>
<keyword evidence="6" id="KW-0472">Membrane</keyword>
<evidence type="ECO:0000256" key="3">
    <source>
        <dbReference type="ARBA" id="ARBA00022691"/>
    </source>
</evidence>
<dbReference type="PROSITE" id="PS01183">
    <property type="entry name" value="UBIE_1"/>
    <property type="match status" value="1"/>
</dbReference>
<dbReference type="UniPathway" id="UPA00232"/>
<keyword evidence="6" id="KW-0999">Mitochondrion inner membrane</keyword>
<evidence type="ECO:0000256" key="6">
    <source>
        <dbReference type="HAMAP-Rule" id="MF_03191"/>
    </source>
</evidence>
<dbReference type="PROSITE" id="PS51608">
    <property type="entry name" value="SAM_MT_UBIE"/>
    <property type="match status" value="1"/>
</dbReference>
<dbReference type="NCBIfam" id="TIGR01934">
    <property type="entry name" value="MenG_MenH_UbiE"/>
    <property type="match status" value="1"/>
</dbReference>
<dbReference type="GO" id="GO:0032259">
    <property type="term" value="P:methylation"/>
    <property type="evidence" value="ECO:0007669"/>
    <property type="project" value="UniProtKB-KW"/>
</dbReference>
<evidence type="ECO:0000313" key="8">
    <source>
        <dbReference type="Proteomes" id="UP000694416"/>
    </source>
</evidence>
<evidence type="ECO:0000256" key="1">
    <source>
        <dbReference type="ARBA" id="ARBA00022603"/>
    </source>
</evidence>
<evidence type="ECO:0000256" key="5">
    <source>
        <dbReference type="ARBA" id="ARBA00058208"/>
    </source>
</evidence>
<dbReference type="SUPFAM" id="SSF53335">
    <property type="entry name" value="S-adenosyl-L-methionine-dependent methyltransferases"/>
    <property type="match status" value="1"/>
</dbReference>
<accession>A0A8C9GWG3</accession>
<feature type="binding site" evidence="6">
    <location>
        <position position="226"/>
    </location>
    <ligand>
        <name>S-adenosyl-L-methionine</name>
        <dbReference type="ChEBI" id="CHEBI:59789"/>
    </ligand>
</feature>
<dbReference type="AlphaFoldDB" id="A0A8C9GWG3"/>
<keyword evidence="2 6" id="KW-0808">Transferase</keyword>
<dbReference type="HAMAP" id="MF_01813">
    <property type="entry name" value="MenG_UbiE_methyltr"/>
    <property type="match status" value="1"/>
</dbReference>
<name>A0A8C9GWG3_9PRIM</name>
<gene>
    <name evidence="6" type="primary">COQ5</name>
</gene>
<dbReference type="PANTHER" id="PTHR43591">
    <property type="entry name" value="METHYLTRANSFERASE"/>
    <property type="match status" value="1"/>
</dbReference>
<comment type="subunit">
    <text evidence="4">Component of a multi-subunit COQ enzyme complex, composed of at least COQ3, COQ4, COQ5, COQ6, COQ7 and COQ9. Interacts with PYURF; the interaction is direct, stabilizes COQ5 protein and associates PYURF with COQ enzyme complex.</text>
</comment>
<organism evidence="7 8">
    <name type="scientific">Piliocolobus tephrosceles</name>
    <name type="common">Ugandan red Colobus</name>
    <dbReference type="NCBI Taxonomy" id="591936"/>
    <lineage>
        <taxon>Eukaryota</taxon>
        <taxon>Metazoa</taxon>
        <taxon>Chordata</taxon>
        <taxon>Craniata</taxon>
        <taxon>Vertebrata</taxon>
        <taxon>Euteleostomi</taxon>
        <taxon>Mammalia</taxon>
        <taxon>Eutheria</taxon>
        <taxon>Euarchontoglires</taxon>
        <taxon>Primates</taxon>
        <taxon>Haplorrhini</taxon>
        <taxon>Catarrhini</taxon>
        <taxon>Cercopithecidae</taxon>
        <taxon>Colobinae</taxon>
        <taxon>Piliocolobus</taxon>
    </lineage>
</organism>
<dbReference type="GO" id="GO:0031314">
    <property type="term" value="C:extrinsic component of mitochondrial inner membrane"/>
    <property type="evidence" value="ECO:0007669"/>
    <property type="project" value="UniProtKB-UniRule"/>
</dbReference>
<proteinExistence type="inferred from homology"/>
<keyword evidence="8" id="KW-1185">Reference proteome</keyword>
<comment type="pathway">
    <text evidence="6">Cofactor biosynthesis; ubiquinone biosynthesis.</text>
</comment>
<comment type="subcellular location">
    <subcellularLocation>
        <location evidence="6">Mitochondrion inner membrane</location>
        <topology evidence="6">Peripheral membrane protein</topology>
        <orientation evidence="6">Matrix side</orientation>
    </subcellularLocation>
</comment>
<dbReference type="Gene3D" id="3.40.50.150">
    <property type="entry name" value="Vaccinia Virus protein VP39"/>
    <property type="match status" value="1"/>
</dbReference>
<dbReference type="EC" id="2.1.1.201" evidence="6"/>
<evidence type="ECO:0000256" key="2">
    <source>
        <dbReference type="ARBA" id="ARBA00022679"/>
    </source>
</evidence>
<reference evidence="7" key="1">
    <citation type="submission" date="2025-08" db="UniProtKB">
        <authorList>
            <consortium name="Ensembl"/>
        </authorList>
    </citation>
    <scope>IDENTIFICATION</scope>
</reference>